<dbReference type="OrthoDB" id="1112718at2759"/>
<dbReference type="AlphaFoldDB" id="A0A6D2HPQ7"/>
<comment type="caution">
    <text evidence="1">The sequence shown here is derived from an EMBL/GenBank/DDBJ whole genome shotgun (WGS) entry which is preliminary data.</text>
</comment>
<gene>
    <name evidence="1" type="ORF">MERR_LOCUS2730</name>
</gene>
<reference evidence="1" key="1">
    <citation type="submission" date="2020-01" db="EMBL/GenBank/DDBJ databases">
        <authorList>
            <person name="Mishra B."/>
        </authorList>
    </citation>
    <scope>NUCLEOTIDE SEQUENCE [LARGE SCALE GENOMIC DNA]</scope>
</reference>
<protein>
    <submittedName>
        <fullName evidence="1">Uncharacterized protein</fullName>
    </submittedName>
</protein>
<keyword evidence="2" id="KW-1185">Reference proteome</keyword>
<evidence type="ECO:0000313" key="1">
    <source>
        <dbReference type="EMBL" id="CAA7015495.1"/>
    </source>
</evidence>
<evidence type="ECO:0000313" key="2">
    <source>
        <dbReference type="Proteomes" id="UP000467841"/>
    </source>
</evidence>
<organism evidence="1 2">
    <name type="scientific">Microthlaspi erraticum</name>
    <dbReference type="NCBI Taxonomy" id="1685480"/>
    <lineage>
        <taxon>Eukaryota</taxon>
        <taxon>Viridiplantae</taxon>
        <taxon>Streptophyta</taxon>
        <taxon>Embryophyta</taxon>
        <taxon>Tracheophyta</taxon>
        <taxon>Spermatophyta</taxon>
        <taxon>Magnoliopsida</taxon>
        <taxon>eudicotyledons</taxon>
        <taxon>Gunneridae</taxon>
        <taxon>Pentapetalae</taxon>
        <taxon>rosids</taxon>
        <taxon>malvids</taxon>
        <taxon>Brassicales</taxon>
        <taxon>Brassicaceae</taxon>
        <taxon>Coluteocarpeae</taxon>
        <taxon>Microthlaspi</taxon>
    </lineage>
</organism>
<name>A0A6D2HPQ7_9BRAS</name>
<sequence>MINVGIQKSKPDAKATTDANNAGTKIAASEVGLGAGASTVAAIACPTAEKATAMTMKTTIIFIDSITSSFEWYSVGLCPTPLHTKQCMSVRIRARSWS</sequence>
<dbReference type="Proteomes" id="UP000467841">
    <property type="component" value="Unassembled WGS sequence"/>
</dbReference>
<accession>A0A6D2HPQ7</accession>
<proteinExistence type="predicted"/>
<dbReference type="EMBL" id="CACVBM020000177">
    <property type="protein sequence ID" value="CAA7015495.1"/>
    <property type="molecule type" value="Genomic_DNA"/>
</dbReference>